<dbReference type="GO" id="GO:0003735">
    <property type="term" value="F:structural constituent of ribosome"/>
    <property type="evidence" value="ECO:0007669"/>
    <property type="project" value="InterPro"/>
</dbReference>
<dbReference type="InterPro" id="IPR035987">
    <property type="entry name" value="Ribosomal_uS8_sf"/>
</dbReference>
<organism evidence="6 7">
    <name type="scientific">Candidatus Nitrosocaldus cavascurensis</name>
    <dbReference type="NCBI Taxonomy" id="2058097"/>
    <lineage>
        <taxon>Archaea</taxon>
        <taxon>Nitrososphaerota</taxon>
        <taxon>Nitrososphaeria</taxon>
        <taxon>Candidatus Nitrosocaldales</taxon>
        <taxon>Candidatus Nitrosocaldaceae</taxon>
        <taxon>Candidatus Nitrosocaldus</taxon>
    </lineage>
</organism>
<keyword evidence="7" id="KW-1185">Reference proteome</keyword>
<evidence type="ECO:0000313" key="6">
    <source>
        <dbReference type="EMBL" id="SPC33995.1"/>
    </source>
</evidence>
<dbReference type="SUPFAM" id="SSF56047">
    <property type="entry name" value="Ribosomal protein S8"/>
    <property type="match status" value="1"/>
</dbReference>
<comment type="subunit">
    <text evidence="5">Part of the 30S ribosomal subunit.</text>
</comment>
<dbReference type="GO" id="GO:0006412">
    <property type="term" value="P:translation"/>
    <property type="evidence" value="ECO:0007669"/>
    <property type="project" value="UniProtKB-UniRule"/>
</dbReference>
<dbReference type="GO" id="GO:1990904">
    <property type="term" value="C:ribonucleoprotein complex"/>
    <property type="evidence" value="ECO:0007669"/>
    <property type="project" value="UniProtKB-KW"/>
</dbReference>
<proteinExistence type="inferred from homology"/>
<dbReference type="Gene3D" id="3.30.1490.10">
    <property type="match status" value="1"/>
</dbReference>
<comment type="function">
    <text evidence="5">One of the primary rRNA binding proteins, it binds directly to 16S rRNA central domain where it helps coordinate assembly of the platform of the 30S subunit.</text>
</comment>
<dbReference type="NCBIfam" id="NF003115">
    <property type="entry name" value="PRK04034.1"/>
    <property type="match status" value="1"/>
</dbReference>
<evidence type="ECO:0000256" key="5">
    <source>
        <dbReference type="HAMAP-Rule" id="MF_01302"/>
    </source>
</evidence>
<dbReference type="RefSeq" id="WP_103287245.1">
    <property type="nucleotide sequence ID" value="NZ_LT981265.1"/>
</dbReference>
<gene>
    <name evidence="6" type="primary">rps8p</name>
    <name evidence="5" type="synonym">rps8</name>
    <name evidence="6" type="ORF">NCAV_0817</name>
</gene>
<accession>A0A2K5AQT9</accession>
<dbReference type="InterPro" id="IPR000630">
    <property type="entry name" value="Ribosomal_uS8"/>
</dbReference>
<dbReference type="Proteomes" id="UP000236248">
    <property type="component" value="Chromosome NCAV"/>
</dbReference>
<keyword evidence="5" id="KW-0694">RNA-binding</keyword>
<keyword evidence="4 5" id="KW-0687">Ribonucleoprotein</keyword>
<dbReference type="Pfam" id="PF00410">
    <property type="entry name" value="Ribosomal_S8"/>
    <property type="match status" value="1"/>
</dbReference>
<dbReference type="GeneID" id="41594876"/>
<evidence type="ECO:0000313" key="7">
    <source>
        <dbReference type="Proteomes" id="UP000236248"/>
    </source>
</evidence>
<dbReference type="HAMAP" id="MF_01302_A">
    <property type="entry name" value="Ribosomal_uS8_A"/>
    <property type="match status" value="1"/>
</dbReference>
<evidence type="ECO:0000256" key="3">
    <source>
        <dbReference type="ARBA" id="ARBA00022980"/>
    </source>
</evidence>
<comment type="similarity">
    <text evidence="1 5">Belongs to the universal ribosomal protein uS8 family.</text>
</comment>
<keyword evidence="2 5" id="KW-0699">rRNA-binding</keyword>
<evidence type="ECO:0000256" key="2">
    <source>
        <dbReference type="ARBA" id="ARBA00022730"/>
    </source>
</evidence>
<reference evidence="7" key="1">
    <citation type="submission" date="2018-01" db="EMBL/GenBank/DDBJ databases">
        <authorList>
            <person name="Kerou L M."/>
        </authorList>
    </citation>
    <scope>NUCLEOTIDE SEQUENCE [LARGE SCALE GENOMIC DNA]</scope>
    <source>
        <strain evidence="7">SCU2</strain>
    </source>
</reference>
<dbReference type="KEGG" id="ncv:NCAV_0817"/>
<dbReference type="PANTHER" id="PTHR11758">
    <property type="entry name" value="40S RIBOSOMAL PROTEIN S15A"/>
    <property type="match status" value="1"/>
</dbReference>
<dbReference type="Gene3D" id="3.30.1370.30">
    <property type="match status" value="1"/>
</dbReference>
<evidence type="ECO:0000256" key="1">
    <source>
        <dbReference type="ARBA" id="ARBA00006471"/>
    </source>
</evidence>
<protein>
    <recommendedName>
        <fullName evidence="5">Small ribosomal subunit protein uS8</fullName>
    </recommendedName>
</protein>
<dbReference type="GO" id="GO:0019843">
    <property type="term" value="F:rRNA binding"/>
    <property type="evidence" value="ECO:0007669"/>
    <property type="project" value="UniProtKB-UniRule"/>
</dbReference>
<sequence length="130" mass="14627">MPALNVVANLFSTIYNNEMRRKRSCIVMPTSKLALEVLRVMKEHGFIGDYQYVDDGRGGKAVVQLLSRVNKCNVITPRFSVKKDGYDEWDRQYLPSYSRGILIVSTPLGVMSHHEAQSKGIGGVLIGYVY</sequence>
<dbReference type="EMBL" id="LT981265">
    <property type="protein sequence ID" value="SPC33995.1"/>
    <property type="molecule type" value="Genomic_DNA"/>
</dbReference>
<dbReference type="GO" id="GO:0005840">
    <property type="term" value="C:ribosome"/>
    <property type="evidence" value="ECO:0007669"/>
    <property type="project" value="UniProtKB-KW"/>
</dbReference>
<name>A0A2K5AQT9_9ARCH</name>
<evidence type="ECO:0000256" key="4">
    <source>
        <dbReference type="ARBA" id="ARBA00023274"/>
    </source>
</evidence>
<dbReference type="AlphaFoldDB" id="A0A2K5AQT9"/>
<keyword evidence="3 5" id="KW-0689">Ribosomal protein</keyword>